<comment type="caution">
    <text evidence="1">The sequence shown here is derived from an EMBL/GenBank/DDBJ whole genome shotgun (WGS) entry which is preliminary data.</text>
</comment>
<dbReference type="InterPro" id="IPR027417">
    <property type="entry name" value="P-loop_NTPase"/>
</dbReference>
<dbReference type="Proteomes" id="UP000789572">
    <property type="component" value="Unassembled WGS sequence"/>
</dbReference>
<evidence type="ECO:0000313" key="1">
    <source>
        <dbReference type="EMBL" id="CAG8633151.1"/>
    </source>
</evidence>
<dbReference type="CDD" id="cd00009">
    <property type="entry name" value="AAA"/>
    <property type="match status" value="1"/>
</dbReference>
<dbReference type="EMBL" id="CAJVPJ010003010">
    <property type="protein sequence ID" value="CAG8633151.1"/>
    <property type="molecule type" value="Genomic_DNA"/>
</dbReference>
<organism evidence="1 2">
    <name type="scientific">Paraglomus occultum</name>
    <dbReference type="NCBI Taxonomy" id="144539"/>
    <lineage>
        <taxon>Eukaryota</taxon>
        <taxon>Fungi</taxon>
        <taxon>Fungi incertae sedis</taxon>
        <taxon>Mucoromycota</taxon>
        <taxon>Glomeromycotina</taxon>
        <taxon>Glomeromycetes</taxon>
        <taxon>Paraglomerales</taxon>
        <taxon>Paraglomeraceae</taxon>
        <taxon>Paraglomus</taxon>
    </lineage>
</organism>
<dbReference type="SUPFAM" id="SSF52540">
    <property type="entry name" value="P-loop containing nucleoside triphosphate hydrolases"/>
    <property type="match status" value="1"/>
</dbReference>
<gene>
    <name evidence="1" type="ORF">POCULU_LOCUS9006</name>
</gene>
<dbReference type="OrthoDB" id="2348800at2759"/>
<evidence type="ECO:0000313" key="2">
    <source>
        <dbReference type="Proteomes" id="UP000789572"/>
    </source>
</evidence>
<proteinExistence type="predicted"/>
<accession>A0A9N9DBN9</accession>
<dbReference type="Gene3D" id="3.40.50.300">
    <property type="entry name" value="P-loop containing nucleotide triphosphate hydrolases"/>
    <property type="match status" value="1"/>
</dbReference>
<keyword evidence="2" id="KW-1185">Reference proteome</keyword>
<name>A0A9N9DBN9_9GLOM</name>
<feature type="non-terminal residue" evidence="1">
    <location>
        <position position="1"/>
    </location>
</feature>
<dbReference type="AlphaFoldDB" id="A0A9N9DBN9"/>
<reference evidence="1" key="1">
    <citation type="submission" date="2021-06" db="EMBL/GenBank/DDBJ databases">
        <authorList>
            <person name="Kallberg Y."/>
            <person name="Tangrot J."/>
            <person name="Rosling A."/>
        </authorList>
    </citation>
    <scope>NUCLEOTIDE SEQUENCE</scope>
    <source>
        <strain evidence="1">IA702</strain>
    </source>
</reference>
<sequence length="244" mass="28514">FRGTKRAHEDSSSKLIVISDDRLAEIDAKWHRHPINLLRSPPASGKTTLARKLKLYLERQGYTVILISLALWNEKQYPNLLYDRNVFDQFWIQHSSIKWEDCKACTSPTTVIIDEAQTLYAGASTFWDDLKGLIDHPNSNLRVLLLSMYEDRYNQRSKTPIDFIDALGLEDLRLTVPEFKEVVDNYLEYALSEYDCDLSITDTVRQAIFDSTFGHPHLVRHTLEFLRDEYMRKVRDNDMLRSLV</sequence>
<protein>
    <submittedName>
        <fullName evidence="1">1140_t:CDS:1</fullName>
    </submittedName>
</protein>